<keyword evidence="8" id="KW-1185">Reference proteome</keyword>
<proteinExistence type="inferred from homology"/>
<sequence length="309" mass="34687">MKYSFYKLKFLTGVHIGAGALTRGKYTLYADTVFSALCKEALKLGENKLSRLVEACRDDKIKLTDGLPFIEDRYYVPKPMLELDISTESDRTVKKAAKKLEYISIEKMDDYLSGSLDVKQENEYFSNNIGRHNLVGKAKIIIGEDANPYVVDTFVYGEKSGLYVCVGVDNDELEAFVKEIFTSLSYSGVGGKISAGYGKFELEVVPATENFVKRLDNTAYKKYMSLSISLPSDDELKDVLSTADYLLIKRSGFVSSETYSETLRKKKDKYCMAAGFVFEKEFKGSILDVSNGGTHLVYRYAKPFIMGVK</sequence>
<dbReference type="InterPro" id="IPR005510">
    <property type="entry name" value="Csm4"/>
</dbReference>
<accession>V2Y1V9</accession>
<keyword evidence="4" id="KW-0051">Antiviral defense</keyword>
<feature type="domain" description="Csm4 C-terminal" evidence="6">
    <location>
        <begin position="220"/>
        <end position="308"/>
    </location>
</feature>
<dbReference type="GO" id="GO:0003723">
    <property type="term" value="F:RNA binding"/>
    <property type="evidence" value="ECO:0007669"/>
    <property type="project" value="UniProtKB-KW"/>
</dbReference>
<dbReference type="GO" id="GO:0051607">
    <property type="term" value="P:defense response to virus"/>
    <property type="evidence" value="ECO:0007669"/>
    <property type="project" value="UniProtKB-KW"/>
</dbReference>
<reference evidence="7 8" key="1">
    <citation type="submission" date="2013-06" db="EMBL/GenBank/DDBJ databases">
        <authorList>
            <person name="Weinstock G."/>
            <person name="Sodergren E."/>
            <person name="Clifton S."/>
            <person name="Fulton L."/>
            <person name="Fulton B."/>
            <person name="Courtney L."/>
            <person name="Fronick C."/>
            <person name="Harrison M."/>
            <person name="Strong C."/>
            <person name="Farmer C."/>
            <person name="Delahaunty K."/>
            <person name="Markovic C."/>
            <person name="Hall O."/>
            <person name="Minx P."/>
            <person name="Tomlinson C."/>
            <person name="Mitreva M."/>
            <person name="Nelson J."/>
            <person name="Hou S."/>
            <person name="Wollam A."/>
            <person name="Pepin K.H."/>
            <person name="Johnson M."/>
            <person name="Bhonagiri V."/>
            <person name="Nash W.E."/>
            <person name="Warren W."/>
            <person name="Chinwalla A."/>
            <person name="Mardis E.R."/>
            <person name="Wilson R.K."/>
        </authorList>
    </citation>
    <scope>NUCLEOTIDE SEQUENCE [LARGE SCALE GENOMIC DNA]</scope>
    <source>
        <strain evidence="7 8">ATCC 51271</strain>
    </source>
</reference>
<evidence type="ECO:0000313" key="8">
    <source>
        <dbReference type="Proteomes" id="UP000018227"/>
    </source>
</evidence>
<evidence type="ECO:0000256" key="3">
    <source>
        <dbReference type="ARBA" id="ARBA00022884"/>
    </source>
</evidence>
<gene>
    <name evidence="7" type="ORF">GCWU0000282_001834</name>
</gene>
<evidence type="ECO:0000313" key="7">
    <source>
        <dbReference type="EMBL" id="ESL02963.1"/>
    </source>
</evidence>
<dbReference type="Pfam" id="PF17953">
    <property type="entry name" value="Csm4_C"/>
    <property type="match status" value="1"/>
</dbReference>
<evidence type="ECO:0000259" key="5">
    <source>
        <dbReference type="Pfam" id="PF03787"/>
    </source>
</evidence>
<evidence type="ECO:0000256" key="1">
    <source>
        <dbReference type="ARBA" id="ARBA00005772"/>
    </source>
</evidence>
<evidence type="ECO:0000256" key="2">
    <source>
        <dbReference type="ARBA" id="ARBA00016109"/>
    </source>
</evidence>
<comment type="caution">
    <text evidence="7">The sequence shown here is derived from an EMBL/GenBank/DDBJ whole genome shotgun (WGS) entry which is preliminary data.</text>
</comment>
<dbReference type="eggNOG" id="COG1567">
    <property type="taxonomic scope" value="Bacteria"/>
</dbReference>
<dbReference type="RefSeq" id="WP_023354705.1">
    <property type="nucleotide sequence ID" value="NZ_KI535368.1"/>
</dbReference>
<protein>
    <recommendedName>
        <fullName evidence="2">CRISPR system Cms protein Csm4</fullName>
    </recommendedName>
</protein>
<dbReference type="HOGENOM" id="CLU_062371_1_0_9"/>
<dbReference type="EMBL" id="ACIL03000013">
    <property type="protein sequence ID" value="ESL02963.1"/>
    <property type="molecule type" value="Genomic_DNA"/>
</dbReference>
<dbReference type="STRING" id="592026.GCWU0000282_001834"/>
<feature type="domain" description="CRISPR type III-associated protein" evidence="5">
    <location>
        <begin position="7"/>
        <end position="201"/>
    </location>
</feature>
<comment type="similarity">
    <text evidence="1">Belongs to the CRISPR-associated Csm4 family.</text>
</comment>
<dbReference type="OrthoDB" id="9792564at2"/>
<organism evidence="7 8">
    <name type="scientific">Catonella morbi ATCC 51271</name>
    <dbReference type="NCBI Taxonomy" id="592026"/>
    <lineage>
        <taxon>Bacteria</taxon>
        <taxon>Bacillati</taxon>
        <taxon>Bacillota</taxon>
        <taxon>Clostridia</taxon>
        <taxon>Lachnospirales</taxon>
        <taxon>Lachnospiraceae</taxon>
        <taxon>Catonella</taxon>
    </lineage>
</organism>
<dbReference type="InterPro" id="IPR005537">
    <property type="entry name" value="RAMP_III_fam"/>
</dbReference>
<evidence type="ECO:0000259" key="6">
    <source>
        <dbReference type="Pfam" id="PF17953"/>
    </source>
</evidence>
<dbReference type="AlphaFoldDB" id="V2Y1V9"/>
<evidence type="ECO:0000256" key="4">
    <source>
        <dbReference type="ARBA" id="ARBA00023118"/>
    </source>
</evidence>
<dbReference type="Pfam" id="PF03787">
    <property type="entry name" value="RAMPs"/>
    <property type="match status" value="1"/>
</dbReference>
<name>V2Y1V9_9FIRM</name>
<dbReference type="Proteomes" id="UP000018227">
    <property type="component" value="Unassembled WGS sequence"/>
</dbReference>
<dbReference type="InterPro" id="IPR040932">
    <property type="entry name" value="Csm4_C"/>
</dbReference>
<keyword evidence="3" id="KW-0694">RNA-binding</keyword>
<dbReference type="NCBIfam" id="TIGR01903">
    <property type="entry name" value="cas5_csm4"/>
    <property type="match status" value="1"/>
</dbReference>